<evidence type="ECO:0000256" key="1">
    <source>
        <dbReference type="SAM" id="MobiDB-lite"/>
    </source>
</evidence>
<feature type="region of interest" description="Disordered" evidence="1">
    <location>
        <begin position="24"/>
        <end position="82"/>
    </location>
</feature>
<name>A0A290ZEX4_9PSEU</name>
<keyword evidence="4" id="KW-1185">Reference proteome</keyword>
<keyword evidence="2" id="KW-0472">Membrane</keyword>
<feature type="transmembrane region" description="Helical" evidence="2">
    <location>
        <begin position="186"/>
        <end position="211"/>
    </location>
</feature>
<keyword evidence="2" id="KW-1133">Transmembrane helix</keyword>
<organism evidence="3 4">
    <name type="scientific">Actinosynnema pretiosum</name>
    <dbReference type="NCBI Taxonomy" id="42197"/>
    <lineage>
        <taxon>Bacteria</taxon>
        <taxon>Bacillati</taxon>
        <taxon>Actinomycetota</taxon>
        <taxon>Actinomycetes</taxon>
        <taxon>Pseudonocardiales</taxon>
        <taxon>Pseudonocardiaceae</taxon>
        <taxon>Actinosynnema</taxon>
    </lineage>
</organism>
<feature type="transmembrane region" description="Helical" evidence="2">
    <location>
        <begin position="88"/>
        <end position="110"/>
    </location>
</feature>
<evidence type="ECO:0000313" key="4">
    <source>
        <dbReference type="Proteomes" id="UP000218505"/>
    </source>
</evidence>
<evidence type="ECO:0000313" key="3">
    <source>
        <dbReference type="EMBL" id="ATE57534.1"/>
    </source>
</evidence>
<sequence length="215" mass="22732">MDSVPRFRARAALDCSVVVDDAVLSDDRAEDRPAGRPDPGSAPGSDLGSDSRSDSGPDTGSGSAPGRAPAPGPDGRPRSGRRRAVRKLLGRSVLVLGGLVTLVGVLLVAACWRDDNAIESRRGRAAAEVVSVSFQRTVVRYATPDGAVHSPAQGVLYPDGLEAGQVVWIEYDTDNTELARVEGRTFTLALLPVGTSLLAVWAVLGPLAWWLRRRV</sequence>
<dbReference type="KEGG" id="apre:CNX65_32985"/>
<gene>
    <name evidence="3" type="ORF">CNX65_32985</name>
</gene>
<protein>
    <recommendedName>
        <fullName evidence="5">DUF3592 domain-containing protein</fullName>
    </recommendedName>
</protein>
<dbReference type="EMBL" id="CP023445">
    <property type="protein sequence ID" value="ATE57534.1"/>
    <property type="molecule type" value="Genomic_DNA"/>
</dbReference>
<proteinExistence type="predicted"/>
<dbReference type="Proteomes" id="UP000218505">
    <property type="component" value="Chromosome"/>
</dbReference>
<dbReference type="AlphaFoldDB" id="A0A290ZEX4"/>
<reference evidence="3" key="1">
    <citation type="submission" date="2017-09" db="EMBL/GenBank/DDBJ databases">
        <title>Complete Genome Sequence of ansamitocin-producing Bacterium Actinosynnema pretiosum X47.</title>
        <authorList>
            <person name="Cao G."/>
            <person name="Zong G."/>
            <person name="Zhong C."/>
            <person name="Fu J."/>
        </authorList>
    </citation>
    <scope>NUCLEOTIDE SEQUENCE [LARGE SCALE GENOMIC DNA]</scope>
    <source>
        <strain evidence="3">X47</strain>
    </source>
</reference>
<keyword evidence="2" id="KW-0812">Transmembrane</keyword>
<feature type="compositionally biased region" description="Basic and acidic residues" evidence="1">
    <location>
        <begin position="25"/>
        <end position="35"/>
    </location>
</feature>
<evidence type="ECO:0000256" key="2">
    <source>
        <dbReference type="SAM" id="Phobius"/>
    </source>
</evidence>
<evidence type="ECO:0008006" key="5">
    <source>
        <dbReference type="Google" id="ProtNLM"/>
    </source>
</evidence>
<accession>A0A290ZEX4</accession>
<feature type="compositionally biased region" description="Low complexity" evidence="1">
    <location>
        <begin position="56"/>
        <end position="67"/>
    </location>
</feature>